<reference evidence="2" key="2">
    <citation type="submission" date="2023-06" db="EMBL/GenBank/DDBJ databases">
        <authorList>
            <person name="Swenson N.G."/>
            <person name="Wegrzyn J.L."/>
            <person name="Mcevoy S.L."/>
        </authorList>
    </citation>
    <scope>NUCLEOTIDE SEQUENCE</scope>
    <source>
        <strain evidence="2">NS2018</strain>
        <tissue evidence="2">Leaf</tissue>
    </source>
</reference>
<evidence type="ECO:0000313" key="2">
    <source>
        <dbReference type="EMBL" id="KAK0595321.1"/>
    </source>
</evidence>
<proteinExistence type="predicted"/>
<dbReference type="EMBL" id="JAUESC010000004">
    <property type="protein sequence ID" value="KAK0595321.1"/>
    <property type="molecule type" value="Genomic_DNA"/>
</dbReference>
<gene>
    <name evidence="2" type="ORF">LWI29_005623</name>
</gene>
<comment type="caution">
    <text evidence="2">The sequence shown here is derived from an EMBL/GenBank/DDBJ whole genome shotgun (WGS) entry which is preliminary data.</text>
</comment>
<keyword evidence="3" id="KW-1185">Reference proteome</keyword>
<organism evidence="2 3">
    <name type="scientific">Acer saccharum</name>
    <name type="common">Sugar maple</name>
    <dbReference type="NCBI Taxonomy" id="4024"/>
    <lineage>
        <taxon>Eukaryota</taxon>
        <taxon>Viridiplantae</taxon>
        <taxon>Streptophyta</taxon>
        <taxon>Embryophyta</taxon>
        <taxon>Tracheophyta</taxon>
        <taxon>Spermatophyta</taxon>
        <taxon>Magnoliopsida</taxon>
        <taxon>eudicotyledons</taxon>
        <taxon>Gunneridae</taxon>
        <taxon>Pentapetalae</taxon>
        <taxon>rosids</taxon>
        <taxon>malvids</taxon>
        <taxon>Sapindales</taxon>
        <taxon>Sapindaceae</taxon>
        <taxon>Hippocastanoideae</taxon>
        <taxon>Acereae</taxon>
        <taxon>Acer</taxon>
    </lineage>
</organism>
<accession>A0AA39SCQ8</accession>
<reference evidence="2" key="1">
    <citation type="journal article" date="2022" name="Plant J.">
        <title>Strategies of tolerance reflected in two North American maple genomes.</title>
        <authorList>
            <person name="McEvoy S.L."/>
            <person name="Sezen U.U."/>
            <person name="Trouern-Trend A."/>
            <person name="McMahon S.M."/>
            <person name="Schaberg P.G."/>
            <person name="Yang J."/>
            <person name="Wegrzyn J.L."/>
            <person name="Swenson N.G."/>
        </authorList>
    </citation>
    <scope>NUCLEOTIDE SEQUENCE</scope>
    <source>
        <strain evidence="2">NS2018</strain>
    </source>
</reference>
<evidence type="ECO:0000313" key="3">
    <source>
        <dbReference type="Proteomes" id="UP001168877"/>
    </source>
</evidence>
<name>A0AA39SCQ8_ACESA</name>
<protein>
    <recommendedName>
        <fullName evidence="1">Reverse transcriptase Ty1/copia-type domain-containing protein</fullName>
    </recommendedName>
</protein>
<dbReference type="Proteomes" id="UP001168877">
    <property type="component" value="Unassembled WGS sequence"/>
</dbReference>
<dbReference type="InterPro" id="IPR013103">
    <property type="entry name" value="RVT_2"/>
</dbReference>
<feature type="domain" description="Reverse transcriptase Ty1/copia-type" evidence="1">
    <location>
        <begin position="23"/>
        <end position="111"/>
    </location>
</feature>
<sequence length="114" mass="13130">MKSQDVAFWKEAINDEMESIMGNKTWKLVDLPPKSKPIGCKWILKKKMKVDGTIDKFKARLVAKGFTQKEGLDYFDIYAPVARTATIRTLIALASIYCLEIHQMDVKRLFLMES</sequence>
<dbReference type="AlphaFoldDB" id="A0AA39SCQ8"/>
<dbReference type="Pfam" id="PF07727">
    <property type="entry name" value="RVT_2"/>
    <property type="match status" value="1"/>
</dbReference>
<evidence type="ECO:0000259" key="1">
    <source>
        <dbReference type="Pfam" id="PF07727"/>
    </source>
</evidence>